<dbReference type="Pfam" id="PF03060">
    <property type="entry name" value="NMO"/>
    <property type="match status" value="1"/>
</dbReference>
<evidence type="ECO:0000256" key="2">
    <source>
        <dbReference type="ARBA" id="ARBA00022643"/>
    </source>
</evidence>
<dbReference type="GO" id="GO:0018580">
    <property type="term" value="F:nitronate monooxygenase activity"/>
    <property type="evidence" value="ECO:0007669"/>
    <property type="project" value="InterPro"/>
</dbReference>
<dbReference type="PANTHER" id="PTHR32332">
    <property type="entry name" value="2-NITROPROPANE DIOXYGENASE"/>
    <property type="match status" value="1"/>
</dbReference>
<dbReference type="EC" id="1.13.12.-" evidence="4"/>
<proteinExistence type="predicted"/>
<gene>
    <name evidence="4" type="ORF">AAG747_27015</name>
</gene>
<dbReference type="SUPFAM" id="SSF51412">
    <property type="entry name" value="Inosine monophosphate dehydrogenase (IMPDH)"/>
    <property type="match status" value="1"/>
</dbReference>
<evidence type="ECO:0000313" key="5">
    <source>
        <dbReference type="Proteomes" id="UP001403385"/>
    </source>
</evidence>
<dbReference type="Proteomes" id="UP001403385">
    <property type="component" value="Unassembled WGS sequence"/>
</dbReference>
<keyword evidence="3 4" id="KW-0560">Oxidoreductase</keyword>
<dbReference type="PANTHER" id="PTHR32332:SF20">
    <property type="entry name" value="2-NITROPROPANE DIOXYGENASE-LIKE PROTEIN"/>
    <property type="match status" value="1"/>
</dbReference>
<reference evidence="4 5" key="1">
    <citation type="submission" date="2024-04" db="EMBL/GenBank/DDBJ databases">
        <title>Novel genus in family Flammeovirgaceae.</title>
        <authorList>
            <person name="Nguyen T.H."/>
            <person name="Vuong T.Q."/>
            <person name="Le H."/>
            <person name="Kim S.-G."/>
        </authorList>
    </citation>
    <scope>NUCLEOTIDE SEQUENCE [LARGE SCALE GENOMIC DNA]</scope>
    <source>
        <strain evidence="4 5">JCM 23209</strain>
    </source>
</reference>
<keyword evidence="2" id="KW-0288">FMN</keyword>
<dbReference type="EMBL" id="JBDKWZ010000024">
    <property type="protein sequence ID" value="MEN7551595.1"/>
    <property type="molecule type" value="Genomic_DNA"/>
</dbReference>
<dbReference type="InterPro" id="IPR013785">
    <property type="entry name" value="Aldolase_TIM"/>
</dbReference>
<protein>
    <submittedName>
        <fullName evidence="4">Nitronate monooxygenase</fullName>
        <ecNumber evidence="4">1.13.12.-</ecNumber>
    </submittedName>
</protein>
<dbReference type="InterPro" id="IPR004136">
    <property type="entry name" value="NMO"/>
</dbReference>
<dbReference type="PROSITE" id="PS51257">
    <property type="entry name" value="PROKAR_LIPOPROTEIN"/>
    <property type="match status" value="1"/>
</dbReference>
<name>A0AAW9SG88_9BACT</name>
<dbReference type="Gene3D" id="3.20.20.70">
    <property type="entry name" value="Aldolase class I"/>
    <property type="match status" value="1"/>
</dbReference>
<dbReference type="RefSeq" id="WP_346824375.1">
    <property type="nucleotide sequence ID" value="NZ_JBDKWZ010000024.1"/>
</dbReference>
<evidence type="ECO:0000313" key="4">
    <source>
        <dbReference type="EMBL" id="MEN7551595.1"/>
    </source>
</evidence>
<dbReference type="AlphaFoldDB" id="A0AAW9SG88"/>
<comment type="caution">
    <text evidence="4">The sequence shown here is derived from an EMBL/GenBank/DDBJ whole genome shotgun (WGS) entry which is preliminary data.</text>
</comment>
<keyword evidence="5" id="KW-1185">Reference proteome</keyword>
<accession>A0AAW9SG88</accession>
<sequence>MKRRKFISMGAGMSSIATIGMACGKSPEGKTTLKTPLCDLLGIEYPIIQAGMGDVAGPELVAAVSNAGGLGILSGTLLEKKVLQGHIQKIRSLTERPFGVNLILQKDLFPPAQFDIPDETVRKVQTTLNQFRKDLGLEPSFAKPPQLPDLLAQDFEVILEENVPVWSVGLGNPPQEMVDRCKKKGIKVMVMVSTLEDALSVAQSGPDLIVAQGSEAGGHRSTWEKKATNEHAAIGTLPLLTQIVGNLQIPVIAAGGIVNGKGILAALSLGAQGVLMGTRFIATQESMAPEFYKKKILEESGDHTTVTDVFTGMYARVLRNTFTEGYRLSGAPVLPPGSQYIATRDVVNASELQEKSEYYNLYAGQGVGEIKEILSVKEVLDRLIEETLFAYEQLVLRMNKEGK</sequence>
<evidence type="ECO:0000256" key="1">
    <source>
        <dbReference type="ARBA" id="ARBA00022630"/>
    </source>
</evidence>
<keyword evidence="1" id="KW-0285">Flavoprotein</keyword>
<keyword evidence="4" id="KW-0503">Monooxygenase</keyword>
<dbReference type="CDD" id="cd04730">
    <property type="entry name" value="NPD_like"/>
    <property type="match status" value="1"/>
</dbReference>
<evidence type="ECO:0000256" key="3">
    <source>
        <dbReference type="ARBA" id="ARBA00023002"/>
    </source>
</evidence>
<organism evidence="4 5">
    <name type="scientific">Rapidithrix thailandica</name>
    <dbReference type="NCBI Taxonomy" id="413964"/>
    <lineage>
        <taxon>Bacteria</taxon>
        <taxon>Pseudomonadati</taxon>
        <taxon>Bacteroidota</taxon>
        <taxon>Cytophagia</taxon>
        <taxon>Cytophagales</taxon>
        <taxon>Flammeovirgaceae</taxon>
        <taxon>Rapidithrix</taxon>
    </lineage>
</organism>